<reference evidence="1 2" key="1">
    <citation type="submission" date="2019-03" db="EMBL/GenBank/DDBJ databases">
        <title>Genome sequence of Sphingomonas sp. 17J27-24.</title>
        <authorList>
            <person name="Kim M."/>
            <person name="Maeng S."/>
            <person name="Sathiyaraj S."/>
        </authorList>
    </citation>
    <scope>NUCLEOTIDE SEQUENCE [LARGE SCALE GENOMIC DNA]</scope>
    <source>
        <strain evidence="1 2">17J27-24</strain>
    </source>
</reference>
<evidence type="ECO:0000313" key="1">
    <source>
        <dbReference type="EMBL" id="TFI58417.1"/>
    </source>
</evidence>
<dbReference type="RefSeq" id="WP_135086216.1">
    <property type="nucleotide sequence ID" value="NZ_SPDV01000016.1"/>
</dbReference>
<dbReference type="OrthoDB" id="7064950at2"/>
<protein>
    <submittedName>
        <fullName evidence="1">Uncharacterized protein</fullName>
    </submittedName>
</protein>
<keyword evidence="2" id="KW-1185">Reference proteome</keyword>
<organism evidence="1 2">
    <name type="scientific">Sphingomonas parva</name>
    <dbReference type="NCBI Taxonomy" id="2555898"/>
    <lineage>
        <taxon>Bacteria</taxon>
        <taxon>Pseudomonadati</taxon>
        <taxon>Pseudomonadota</taxon>
        <taxon>Alphaproteobacteria</taxon>
        <taxon>Sphingomonadales</taxon>
        <taxon>Sphingomonadaceae</taxon>
        <taxon>Sphingomonas</taxon>
    </lineage>
</organism>
<sequence>MRFKNLDRYRTGGAANQMHLSLPVPKTPDGRVYRFSPNENAHPRHFVLGDPERPEDISDDKRARMKLEPGSSQTVCPYSGVIADDDEFIHPDDREAAIAMVKDAAVREVEDALTSMFEGLNRRTPRKSLVSIEAKVRNNPRPRLRFYRDDLLRELICDHCGRDYGVYAIGLFCPDCGAPNLRLHFAREVELVDAQVQLADGLEPDLQELAYRLLGNAHEDVLTAFEATLKTVYLFGREAAFPGDPVANIGNAFQNVERGQKQFAELGFNPFDVLEDEELAALKLNIQKRHVIGHNLGVIDAKFADLSGEAGIGETVHLVGEDTRAFAIIAQKVVDGIDGWLGGVAIPPRVREAPPPGEETEVTKTPAADLRLSELGYRLGAWLAGASERGLNGRINADAVLSAFSDVPIRDLQDAVAELEMDGYISATTVSGRSLPLMGYRLELFSTFDPLTRKTDPTLDAAILAALALDFDGNVNVAELHAKSGWDHRQFNPALGVLVSRLDERRVSKTHDAEYPTRMFILGPQERVELKRFKERHPPSTR</sequence>
<accession>A0A4Y8ZSF4</accession>
<dbReference type="AlphaFoldDB" id="A0A4Y8ZSF4"/>
<dbReference type="EMBL" id="SPDV01000016">
    <property type="protein sequence ID" value="TFI58417.1"/>
    <property type="molecule type" value="Genomic_DNA"/>
</dbReference>
<name>A0A4Y8ZSF4_9SPHN</name>
<evidence type="ECO:0000313" key="2">
    <source>
        <dbReference type="Proteomes" id="UP000298213"/>
    </source>
</evidence>
<proteinExistence type="predicted"/>
<dbReference type="Proteomes" id="UP000298213">
    <property type="component" value="Unassembled WGS sequence"/>
</dbReference>
<gene>
    <name evidence="1" type="ORF">E2493_09790</name>
</gene>
<comment type="caution">
    <text evidence="1">The sequence shown here is derived from an EMBL/GenBank/DDBJ whole genome shotgun (WGS) entry which is preliminary data.</text>
</comment>